<dbReference type="InterPro" id="IPR000086">
    <property type="entry name" value="NUDIX_hydrolase_dom"/>
</dbReference>
<dbReference type="InterPro" id="IPR015797">
    <property type="entry name" value="NUDIX_hydrolase-like_dom_sf"/>
</dbReference>
<feature type="domain" description="Nudix hydrolase" evidence="2">
    <location>
        <begin position="42"/>
        <end position="277"/>
    </location>
</feature>
<dbReference type="InterPro" id="IPR001878">
    <property type="entry name" value="Znf_CCHC"/>
</dbReference>
<dbReference type="GO" id="GO:0003676">
    <property type="term" value="F:nucleic acid binding"/>
    <property type="evidence" value="ECO:0007669"/>
    <property type="project" value="InterPro"/>
</dbReference>
<dbReference type="EMBL" id="MN738963">
    <property type="protein sequence ID" value="QHT33331.1"/>
    <property type="molecule type" value="Genomic_DNA"/>
</dbReference>
<name>A0A6C0EX94_9ZZZZ</name>
<dbReference type="GO" id="GO:0000290">
    <property type="term" value="P:deadenylation-dependent decapping of nuclear-transcribed mRNA"/>
    <property type="evidence" value="ECO:0007669"/>
    <property type="project" value="TreeGrafter"/>
</dbReference>
<dbReference type="GO" id="GO:0008270">
    <property type="term" value="F:zinc ion binding"/>
    <property type="evidence" value="ECO:0007669"/>
    <property type="project" value="InterPro"/>
</dbReference>
<feature type="domain" description="CCHC-type" evidence="1">
    <location>
        <begin position="27"/>
        <end position="42"/>
    </location>
</feature>
<evidence type="ECO:0000259" key="1">
    <source>
        <dbReference type="PROSITE" id="PS50158"/>
    </source>
</evidence>
<dbReference type="Gene3D" id="3.90.79.10">
    <property type="entry name" value="Nucleoside Triphosphate Pyrophosphohydrolase"/>
    <property type="match status" value="1"/>
</dbReference>
<dbReference type="PANTHER" id="PTHR23114">
    <property type="entry name" value="M7GPPPN-MRNA HYDROLASE"/>
    <property type="match status" value="1"/>
</dbReference>
<dbReference type="PROSITE" id="PS50158">
    <property type="entry name" value="ZF_CCHC"/>
    <property type="match status" value="1"/>
</dbReference>
<dbReference type="SUPFAM" id="SSF57756">
    <property type="entry name" value="Retrovirus zinc finger-like domains"/>
    <property type="match status" value="1"/>
</dbReference>
<proteinExistence type="predicted"/>
<dbReference type="AlphaFoldDB" id="A0A6C0EX94"/>
<reference evidence="3" key="1">
    <citation type="journal article" date="2020" name="Nature">
        <title>Giant virus diversity and host interactions through global metagenomics.</title>
        <authorList>
            <person name="Schulz F."/>
            <person name="Roux S."/>
            <person name="Paez-Espino D."/>
            <person name="Jungbluth S."/>
            <person name="Walsh D.A."/>
            <person name="Denef V.J."/>
            <person name="McMahon K.D."/>
            <person name="Konstantinidis K.T."/>
            <person name="Eloe-Fadrosh E.A."/>
            <person name="Kyrpides N.C."/>
            <person name="Woyke T."/>
        </authorList>
    </citation>
    <scope>NUCLEOTIDE SEQUENCE</scope>
    <source>
        <strain evidence="3">GVMAG-M-3300009161-34</strain>
    </source>
</reference>
<protein>
    <recommendedName>
        <fullName evidence="4">Nudix hydrolase domain-containing protein</fullName>
    </recommendedName>
</protein>
<dbReference type="PROSITE" id="PS51462">
    <property type="entry name" value="NUDIX"/>
    <property type="match status" value="1"/>
</dbReference>
<dbReference type="SMART" id="SM00343">
    <property type="entry name" value="ZnF_C2HC"/>
    <property type="match status" value="1"/>
</dbReference>
<dbReference type="Pfam" id="PF00293">
    <property type="entry name" value="NUDIX"/>
    <property type="match status" value="1"/>
</dbReference>
<dbReference type="GO" id="GO:0000932">
    <property type="term" value="C:P-body"/>
    <property type="evidence" value="ECO:0007669"/>
    <property type="project" value="TreeGrafter"/>
</dbReference>
<accession>A0A6C0EX94</accession>
<dbReference type="SUPFAM" id="SSF55811">
    <property type="entry name" value="Nudix"/>
    <property type="match status" value="1"/>
</dbReference>
<sequence>MANNTYIIILIMNSNSKSLKIQYNTFCNNCGKIGHILNDCKNPITSIGIIAFRYNNSQARFEYLLIQRNDSFGFVEFIRGKYPIYNLQYLQTLINEMTTEEKNKLLTMKFEDMWKLLWGDFSNGQYRNEETISKEKFEYLKKGVKIKDVEYNIESLISSSTTKWIEPEWGFPKGRRNYQEKDIDCGIREFTEETGYSCNDFKLIENIIPYEEIFIGSNIKSYKHKYYLACMSNNTLDIQDYQKSEVKNIKWMSFDECLNYIRPYNLEKINIIEKINKVLQEYRLY</sequence>
<dbReference type="PANTHER" id="PTHR23114:SF17">
    <property type="entry name" value="M7GPPPN-MRNA HYDROLASE"/>
    <property type="match status" value="1"/>
</dbReference>
<evidence type="ECO:0000313" key="3">
    <source>
        <dbReference type="EMBL" id="QHT33331.1"/>
    </source>
</evidence>
<organism evidence="3">
    <name type="scientific">viral metagenome</name>
    <dbReference type="NCBI Taxonomy" id="1070528"/>
    <lineage>
        <taxon>unclassified sequences</taxon>
        <taxon>metagenomes</taxon>
        <taxon>organismal metagenomes</taxon>
    </lineage>
</organism>
<evidence type="ECO:0008006" key="4">
    <source>
        <dbReference type="Google" id="ProtNLM"/>
    </source>
</evidence>
<evidence type="ECO:0000259" key="2">
    <source>
        <dbReference type="PROSITE" id="PS51462"/>
    </source>
</evidence>
<dbReference type="InterPro" id="IPR036875">
    <property type="entry name" value="Znf_CCHC_sf"/>
</dbReference>
<dbReference type="Pfam" id="PF00098">
    <property type="entry name" value="zf-CCHC"/>
    <property type="match status" value="1"/>
</dbReference>